<dbReference type="AlphaFoldDB" id="A0A9Q4C871"/>
<dbReference type="RefSeq" id="WP_200253801.1">
    <property type="nucleotide sequence ID" value="NZ_JAENIQ020000001.1"/>
</dbReference>
<feature type="region of interest" description="Disordered" evidence="1">
    <location>
        <begin position="295"/>
        <end position="389"/>
    </location>
</feature>
<evidence type="ECO:0000313" key="3">
    <source>
        <dbReference type="Proteomes" id="UP001071478"/>
    </source>
</evidence>
<name>A0A9Q4C871_9CORY</name>
<gene>
    <name evidence="2" type="ORF">OS129_04320</name>
</gene>
<feature type="region of interest" description="Disordered" evidence="1">
    <location>
        <begin position="235"/>
        <end position="259"/>
    </location>
</feature>
<accession>A0A9Q4C871</accession>
<evidence type="ECO:0000256" key="1">
    <source>
        <dbReference type="SAM" id="MobiDB-lite"/>
    </source>
</evidence>
<comment type="caution">
    <text evidence="2">The sequence shown here is derived from an EMBL/GenBank/DDBJ whole genome shotgun (WGS) entry which is preliminary data.</text>
</comment>
<reference evidence="2" key="1">
    <citation type="submission" date="2022-11" db="EMBL/GenBank/DDBJ databases">
        <title>Corynebacterium sp. isolated from Penguins.</title>
        <authorList>
            <person name="Sedlar K."/>
            <person name="Svec P."/>
        </authorList>
    </citation>
    <scope>NUCLEOTIDE SEQUENCE</scope>
    <source>
        <strain evidence="2">P7374</strain>
    </source>
</reference>
<organism evidence="2 3">
    <name type="scientific">Corynebacterium pygosceleis</name>
    <dbReference type="NCBI Taxonomy" id="2800406"/>
    <lineage>
        <taxon>Bacteria</taxon>
        <taxon>Bacillati</taxon>
        <taxon>Actinomycetota</taxon>
        <taxon>Actinomycetes</taxon>
        <taxon>Mycobacteriales</taxon>
        <taxon>Corynebacteriaceae</taxon>
        <taxon>Corynebacterium</taxon>
    </lineage>
</organism>
<feature type="compositionally biased region" description="Pro residues" evidence="1">
    <location>
        <begin position="358"/>
        <end position="370"/>
    </location>
</feature>
<proteinExistence type="predicted"/>
<dbReference type="EMBL" id="JAPMKU010000002">
    <property type="protein sequence ID" value="MCX7468106.1"/>
    <property type="molecule type" value="Genomic_DNA"/>
</dbReference>
<dbReference type="Proteomes" id="UP001071478">
    <property type="component" value="Unassembled WGS sequence"/>
</dbReference>
<feature type="compositionally biased region" description="Polar residues" evidence="1">
    <location>
        <begin position="302"/>
        <end position="311"/>
    </location>
</feature>
<sequence>MKDTTETRTGDADAGVRMLYNAVEDYRAVVTELEKAARAAWAGPQVTPEELADTVGTVTGFNPGAVLDRAVAVPGPADQQDVGENLRDVVGRLGEDGPAQLIAEQLTGVVEDYLTYCAEQGKAVEGAARAMSANATLCRMSGEAAGVTVRATLSVIRAQTLMIYRAHTDGDWDTFRDLVGTAATLVDECAHEIWGLCVDRDETMCEGLNHLMAIQSAIAGVTPPQLSPAAEILFNPALSHPPPQIEPDPEVTTPGAGGEAPVAAGVDALSCTGILGALGVGVALLGADMIADLADGSPEPLTDTTGDTVPQETPPPAPDITDGTGSGHTEPVESPETAPEGPAPAPVPEPDRVEPRPAPETGPPPEPGPAAPVQDTGDPVGTTRKAGRW</sequence>
<evidence type="ECO:0000313" key="2">
    <source>
        <dbReference type="EMBL" id="MCX7468106.1"/>
    </source>
</evidence>
<protein>
    <submittedName>
        <fullName evidence="2">Uncharacterized protein</fullName>
    </submittedName>
</protein>